<dbReference type="PANTHER" id="PTHR43861">
    <property type="entry name" value="TRANS-ACONITATE 2-METHYLTRANSFERASE-RELATED"/>
    <property type="match status" value="1"/>
</dbReference>
<dbReference type="Gene3D" id="3.40.50.150">
    <property type="entry name" value="Vaccinia Virus protein VP39"/>
    <property type="match status" value="1"/>
</dbReference>
<dbReference type="EMBL" id="CP021056">
    <property type="protein sequence ID" value="QXE24835.1"/>
    <property type="molecule type" value="Genomic_DNA"/>
</dbReference>
<dbReference type="GO" id="GO:0008168">
    <property type="term" value="F:methyltransferase activity"/>
    <property type="evidence" value="ECO:0007669"/>
    <property type="project" value="UniProtKB-KW"/>
</dbReference>
<name>A0A975T9Y5_9NOST</name>
<evidence type="ECO:0000313" key="4">
    <source>
        <dbReference type="Proteomes" id="UP000683511"/>
    </source>
</evidence>
<dbReference type="RefSeq" id="WP_190605488.1">
    <property type="nucleotide sequence ID" value="NZ_CP021056.1"/>
</dbReference>
<dbReference type="InterPro" id="IPR029063">
    <property type="entry name" value="SAM-dependent_MTases_sf"/>
</dbReference>
<sequence>MNTTTLYTSYDPLARVYNEDWAVEVLKETIPALETLIFPNLIQDAQILDLGCGTGQLAQKLMEKGYKVTGIDASAGMLHYARENAPEAKLILNDARLIDFYPTFDAVISIGAFNHVMSLEELTNVFHKVYQSLLDHGIFLFYLFLEEEYLDNWNGKITGNVKEDYAWAAKNSYDLETKIASINLTIFSLIDNTWQRLDSTISEKCYTQEELILSLKTVGFSDIRVYDAHLDLNISRMPGCKYFVCHKQKMNGKNHT</sequence>
<evidence type="ECO:0000259" key="2">
    <source>
        <dbReference type="Pfam" id="PF13649"/>
    </source>
</evidence>
<proteinExistence type="predicted"/>
<evidence type="ECO:0000256" key="1">
    <source>
        <dbReference type="ARBA" id="ARBA00022679"/>
    </source>
</evidence>
<keyword evidence="1" id="KW-0808">Transferase</keyword>
<accession>A0A975T9Y5</accession>
<dbReference type="KEGG" id="rsin:B6N60_03545"/>
<dbReference type="Pfam" id="PF13649">
    <property type="entry name" value="Methyltransf_25"/>
    <property type="match status" value="1"/>
</dbReference>
<keyword evidence="4" id="KW-1185">Reference proteome</keyword>
<dbReference type="Gene3D" id="2.20.25.110">
    <property type="entry name" value="S-adenosyl-L-methionine-dependent methyltransferases"/>
    <property type="match status" value="1"/>
</dbReference>
<dbReference type="InterPro" id="IPR041698">
    <property type="entry name" value="Methyltransf_25"/>
</dbReference>
<dbReference type="GO" id="GO:0032259">
    <property type="term" value="P:methylation"/>
    <property type="evidence" value="ECO:0007669"/>
    <property type="project" value="UniProtKB-KW"/>
</dbReference>
<gene>
    <name evidence="3" type="ORF">B6N60_03545</name>
</gene>
<evidence type="ECO:0000313" key="3">
    <source>
        <dbReference type="EMBL" id="QXE24835.1"/>
    </source>
</evidence>
<feature type="domain" description="Methyltransferase" evidence="2">
    <location>
        <begin position="47"/>
        <end position="137"/>
    </location>
</feature>
<dbReference type="AlphaFoldDB" id="A0A975T9Y5"/>
<dbReference type="SUPFAM" id="SSF53335">
    <property type="entry name" value="S-adenosyl-L-methionine-dependent methyltransferases"/>
    <property type="match status" value="1"/>
</dbReference>
<dbReference type="CDD" id="cd02440">
    <property type="entry name" value="AdoMet_MTases"/>
    <property type="match status" value="1"/>
</dbReference>
<organism evidence="3 4">
    <name type="scientific">Richelia sinica FACHB-800</name>
    <dbReference type="NCBI Taxonomy" id="1357546"/>
    <lineage>
        <taxon>Bacteria</taxon>
        <taxon>Bacillati</taxon>
        <taxon>Cyanobacteriota</taxon>
        <taxon>Cyanophyceae</taxon>
        <taxon>Nostocales</taxon>
        <taxon>Nostocaceae</taxon>
        <taxon>Richelia</taxon>
    </lineage>
</organism>
<dbReference type="Proteomes" id="UP000683511">
    <property type="component" value="Chromosome"/>
</dbReference>
<keyword evidence="3" id="KW-0489">Methyltransferase</keyword>
<protein>
    <submittedName>
        <fullName evidence="3">Methyltransferase type 12</fullName>
    </submittedName>
</protein>
<reference evidence="3" key="1">
    <citation type="submission" date="2017-04" db="EMBL/GenBank/DDBJ databases">
        <title>Genome deletions in a multicellular cyanobacterial endosymbiont for morphological adaptation in marine diatoms.</title>
        <authorList>
            <person name="Wang Y."/>
            <person name="Gao H."/>
            <person name="Li R."/>
            <person name="Xu X."/>
        </authorList>
    </citation>
    <scope>NUCLEOTIDE SEQUENCE</scope>
    <source>
        <strain evidence="3">FACHB 800</strain>
    </source>
</reference>